<dbReference type="InterPro" id="IPR028098">
    <property type="entry name" value="Glyco_trans_4-like_N"/>
</dbReference>
<dbReference type="SUPFAM" id="SSF53756">
    <property type="entry name" value="UDP-Glycosyltransferase/glycogen phosphorylase"/>
    <property type="match status" value="1"/>
</dbReference>
<sequence>MRVVALVHYYVPWYMAGSEVMLHAMLRALADAGHHVEVVVTSHERGPDEYRHEGIRVQCAGERGSVVELLDQLAPDVLVSHHQEAPHAAHYARTRRGRSPRVALVFHNTFPGALAVCRRWRPDLAVFNTDWVADYYRRRRAVMPGTQTLVVHPPVDADRHRTRPGDRVTLVNLNRDKGGEIFCALAERMPDIHFMGVIGGHGEQIVRDLPNVRIQPHTPDPRRDIWARTKVLLMPSVYESYGLVSIEAAVSGIPTIAAPTPGLKEALGEAGTWVRRTDLSGWEREIRRLLEPGEWRLASKKAKARSAELDPGEELAEWVRMVESL</sequence>
<protein>
    <submittedName>
        <fullName evidence="4">Glycosyltransferase family 4 protein</fullName>
        <ecNumber evidence="4">2.4.-.-</ecNumber>
    </submittedName>
</protein>
<evidence type="ECO:0000313" key="5">
    <source>
        <dbReference type="Proteomes" id="UP001596540"/>
    </source>
</evidence>
<dbReference type="Gene3D" id="3.40.50.2000">
    <property type="entry name" value="Glycogen Phosphorylase B"/>
    <property type="match status" value="2"/>
</dbReference>
<evidence type="ECO:0000313" key="4">
    <source>
        <dbReference type="EMBL" id="MFC7330830.1"/>
    </source>
</evidence>
<dbReference type="GO" id="GO:0016757">
    <property type="term" value="F:glycosyltransferase activity"/>
    <property type="evidence" value="ECO:0007669"/>
    <property type="project" value="UniProtKB-KW"/>
</dbReference>
<accession>A0ABW2KN84</accession>
<dbReference type="Pfam" id="PF13692">
    <property type="entry name" value="Glyco_trans_1_4"/>
    <property type="match status" value="1"/>
</dbReference>
<evidence type="ECO:0000256" key="2">
    <source>
        <dbReference type="ARBA" id="ARBA00022679"/>
    </source>
</evidence>
<reference evidence="5" key="1">
    <citation type="journal article" date="2019" name="Int. J. Syst. Evol. Microbiol.">
        <title>The Global Catalogue of Microorganisms (GCM) 10K type strain sequencing project: providing services to taxonomists for standard genome sequencing and annotation.</title>
        <authorList>
            <consortium name="The Broad Institute Genomics Platform"/>
            <consortium name="The Broad Institute Genome Sequencing Center for Infectious Disease"/>
            <person name="Wu L."/>
            <person name="Ma J."/>
        </authorList>
    </citation>
    <scope>NUCLEOTIDE SEQUENCE [LARGE SCALE GENOMIC DNA]</scope>
    <source>
        <strain evidence="5">CGMCC 4.7382</strain>
    </source>
</reference>
<dbReference type="Pfam" id="PF13439">
    <property type="entry name" value="Glyco_transf_4"/>
    <property type="match status" value="1"/>
</dbReference>
<keyword evidence="5" id="KW-1185">Reference proteome</keyword>
<feature type="domain" description="Glycosyltransferase subfamily 4-like N-terminal" evidence="3">
    <location>
        <begin position="17"/>
        <end position="159"/>
    </location>
</feature>
<keyword evidence="2 4" id="KW-0808">Transferase</keyword>
<evidence type="ECO:0000256" key="1">
    <source>
        <dbReference type="ARBA" id="ARBA00022676"/>
    </source>
</evidence>
<dbReference type="CDD" id="cd03801">
    <property type="entry name" value="GT4_PimA-like"/>
    <property type="match status" value="1"/>
</dbReference>
<dbReference type="PANTHER" id="PTHR12526:SF510">
    <property type="entry name" value="D-INOSITOL 3-PHOSPHATE GLYCOSYLTRANSFERASE"/>
    <property type="match status" value="1"/>
</dbReference>
<comment type="caution">
    <text evidence="4">The sequence shown here is derived from an EMBL/GenBank/DDBJ whole genome shotgun (WGS) entry which is preliminary data.</text>
</comment>
<name>A0ABW2KN84_9ACTN</name>
<dbReference type="PANTHER" id="PTHR12526">
    <property type="entry name" value="GLYCOSYLTRANSFERASE"/>
    <property type="match status" value="1"/>
</dbReference>
<evidence type="ECO:0000259" key="3">
    <source>
        <dbReference type="Pfam" id="PF13439"/>
    </source>
</evidence>
<keyword evidence="1 4" id="KW-0328">Glycosyltransferase</keyword>
<gene>
    <name evidence="4" type="ORF">ACFQRF_24145</name>
</gene>
<dbReference type="Proteomes" id="UP001596540">
    <property type="component" value="Unassembled WGS sequence"/>
</dbReference>
<proteinExistence type="predicted"/>
<dbReference type="EC" id="2.4.-.-" evidence="4"/>
<organism evidence="4 5">
    <name type="scientific">Marinactinospora rubrisoli</name>
    <dbReference type="NCBI Taxonomy" id="2715399"/>
    <lineage>
        <taxon>Bacteria</taxon>
        <taxon>Bacillati</taxon>
        <taxon>Actinomycetota</taxon>
        <taxon>Actinomycetes</taxon>
        <taxon>Streptosporangiales</taxon>
        <taxon>Nocardiopsidaceae</taxon>
        <taxon>Marinactinospora</taxon>
    </lineage>
</organism>
<dbReference type="EMBL" id="JBHTBH010000014">
    <property type="protein sequence ID" value="MFC7330830.1"/>
    <property type="molecule type" value="Genomic_DNA"/>
</dbReference>
<dbReference type="RefSeq" id="WP_379873469.1">
    <property type="nucleotide sequence ID" value="NZ_JBHTBH010000014.1"/>
</dbReference>